<dbReference type="AlphaFoldDB" id="A0A1Y6M147"/>
<feature type="region of interest" description="Disordered" evidence="1">
    <location>
        <begin position="51"/>
        <end position="80"/>
    </location>
</feature>
<accession>A0A1Y6M147</accession>
<reference evidence="2 3" key="1">
    <citation type="submission" date="2016-10" db="EMBL/GenBank/DDBJ databases">
        <authorList>
            <person name="Varghese N."/>
        </authorList>
    </citation>
    <scope>NUCLEOTIDE SEQUENCE [LARGE SCALE GENOMIC DNA]</scope>
</reference>
<evidence type="ECO:0000313" key="2">
    <source>
        <dbReference type="EMBL" id="SMY30374.1"/>
    </source>
</evidence>
<protein>
    <submittedName>
        <fullName evidence="2">Uncharacterized protein</fullName>
    </submittedName>
</protein>
<gene>
    <name evidence="2" type="ORF">ZT1A5_G11827</name>
</gene>
<proteinExistence type="predicted"/>
<sequence length="127" mass="13599">MAKSSSYVKLHSMPSLHLTHLTRHPVAAQPNPTPIPTPKTAAAAAVRVRSAPKIPPPGPSAVWCPSMLGGGKSESNRNPSSWLTTLQAREHKSEIARVLQKRDGDGQCEVEWKVTSEPLVAFFNGAG</sequence>
<dbReference type="EMBL" id="LT882693">
    <property type="protein sequence ID" value="SMY30374.1"/>
    <property type="molecule type" value="Genomic_DNA"/>
</dbReference>
<evidence type="ECO:0000256" key="1">
    <source>
        <dbReference type="SAM" id="MobiDB-lite"/>
    </source>
</evidence>
<dbReference type="Proteomes" id="UP000215453">
    <property type="component" value="Chromosome 18"/>
</dbReference>
<feature type="region of interest" description="Disordered" evidence="1">
    <location>
        <begin position="19"/>
        <end position="39"/>
    </location>
</feature>
<evidence type="ECO:0000313" key="3">
    <source>
        <dbReference type="Proteomes" id="UP000215453"/>
    </source>
</evidence>
<name>A0A1Y6M147_ZYMTR</name>
<organism evidence="2 3">
    <name type="scientific">Zymoseptoria tritici ST99CH_1A5</name>
    <dbReference type="NCBI Taxonomy" id="1276529"/>
    <lineage>
        <taxon>Eukaryota</taxon>
        <taxon>Fungi</taxon>
        <taxon>Dikarya</taxon>
        <taxon>Ascomycota</taxon>
        <taxon>Pezizomycotina</taxon>
        <taxon>Dothideomycetes</taxon>
        <taxon>Dothideomycetidae</taxon>
        <taxon>Mycosphaerellales</taxon>
        <taxon>Mycosphaerellaceae</taxon>
        <taxon>Zymoseptoria</taxon>
    </lineage>
</organism>